<feature type="domain" description="2Fe-2S ferredoxin-type" evidence="8">
    <location>
        <begin position="27"/>
        <end position="118"/>
    </location>
</feature>
<dbReference type="PRINTS" id="PR01590">
    <property type="entry name" value="HTHFIS"/>
</dbReference>
<dbReference type="PROSITE" id="PS00688">
    <property type="entry name" value="SIGMA54_INTERACT_3"/>
    <property type="match status" value="1"/>
</dbReference>
<dbReference type="HOGENOM" id="CLU_000445_8_16_0"/>
<dbReference type="Gene3D" id="3.10.20.30">
    <property type="match status" value="1"/>
</dbReference>
<dbReference type="InterPro" id="IPR002197">
    <property type="entry name" value="HTH_Fis"/>
</dbReference>
<dbReference type="PROSITE" id="PS00676">
    <property type="entry name" value="SIGMA54_INTERACT_2"/>
    <property type="match status" value="1"/>
</dbReference>
<dbReference type="AlphaFoldDB" id="D5MGN7"/>
<dbReference type="PANTHER" id="PTHR32071">
    <property type="entry name" value="TRANSCRIPTIONAL REGULATORY PROTEIN"/>
    <property type="match status" value="1"/>
</dbReference>
<dbReference type="Gene3D" id="1.10.8.60">
    <property type="match status" value="1"/>
</dbReference>
<dbReference type="SMART" id="SM00382">
    <property type="entry name" value="AAA"/>
    <property type="match status" value="1"/>
</dbReference>
<dbReference type="CDD" id="cd00009">
    <property type="entry name" value="AAA"/>
    <property type="match status" value="1"/>
</dbReference>
<dbReference type="SUPFAM" id="SSF52540">
    <property type="entry name" value="P-loop containing nucleoside triphosphate hydrolases"/>
    <property type="match status" value="1"/>
</dbReference>
<dbReference type="InterPro" id="IPR036010">
    <property type="entry name" value="2Fe-2S_ferredoxin-like_sf"/>
</dbReference>
<dbReference type="InterPro" id="IPR027417">
    <property type="entry name" value="P-loop_NTPase"/>
</dbReference>
<feature type="domain" description="Sigma-54 factor interaction" evidence="7">
    <location>
        <begin position="262"/>
        <end position="494"/>
    </location>
</feature>
<evidence type="ECO:0000256" key="1">
    <source>
        <dbReference type="ARBA" id="ARBA00022741"/>
    </source>
</evidence>
<dbReference type="SUPFAM" id="SSF54292">
    <property type="entry name" value="2Fe-2S ferredoxin-like"/>
    <property type="match status" value="1"/>
</dbReference>
<keyword evidence="4" id="KW-0238">DNA-binding</keyword>
<dbReference type="PROSITE" id="PS51085">
    <property type="entry name" value="2FE2S_FER_2"/>
    <property type="match status" value="1"/>
</dbReference>
<dbReference type="GO" id="GO:0043565">
    <property type="term" value="F:sequence-specific DNA binding"/>
    <property type="evidence" value="ECO:0007669"/>
    <property type="project" value="InterPro"/>
</dbReference>
<evidence type="ECO:0000256" key="5">
    <source>
        <dbReference type="ARBA" id="ARBA00023163"/>
    </source>
</evidence>
<protein>
    <submittedName>
        <fullName evidence="9">GAF modulated sigma54 specific transcriptional regulator, Fis family</fullName>
    </submittedName>
</protein>
<evidence type="ECO:0000313" key="10">
    <source>
        <dbReference type="Proteomes" id="UP000006898"/>
    </source>
</evidence>
<dbReference type="eggNOG" id="COG1018">
    <property type="taxonomic scope" value="Bacteria"/>
</dbReference>
<dbReference type="InterPro" id="IPR003593">
    <property type="entry name" value="AAA+_ATPase"/>
</dbReference>
<keyword evidence="5" id="KW-0804">Transcription</keyword>
<reference evidence="9 10" key="1">
    <citation type="journal article" date="2010" name="Nature">
        <title>Nitrite-driven anaerobic methane oxidation by oxygenic bacteria.</title>
        <authorList>
            <person name="Ettwig K.F."/>
            <person name="Butler M.K."/>
            <person name="Le Paslier D."/>
            <person name="Pelletier E."/>
            <person name="Mangenot S."/>
            <person name="Kuypers M.M.M."/>
            <person name="Schreiber F."/>
            <person name="Dutilh B.E."/>
            <person name="Zedelius J."/>
            <person name="de Beer D."/>
            <person name="Gloerich J."/>
            <person name="Wessels H.J.C.T."/>
            <person name="van Allen T."/>
            <person name="Luesken F."/>
            <person name="Wu M."/>
            <person name="van de Pas-Schoonen K.T."/>
            <person name="Op den Camp H.J.M."/>
            <person name="Janssen-Megens E.M."/>
            <person name="Francoijs K-J."/>
            <person name="Stunnenberg H."/>
            <person name="Weissenbach J."/>
            <person name="Jetten M.S.M."/>
            <person name="Strous M."/>
        </authorList>
    </citation>
    <scope>NUCLEOTIDE SEQUENCE [LARGE SCALE GENOMIC DNA]</scope>
</reference>
<dbReference type="InterPro" id="IPR025662">
    <property type="entry name" value="Sigma_54_int_dom_ATP-bd_1"/>
</dbReference>
<dbReference type="InterPro" id="IPR006058">
    <property type="entry name" value="2Fe2S_fd_BS"/>
</dbReference>
<dbReference type="Gene3D" id="3.40.50.300">
    <property type="entry name" value="P-loop containing nucleotide triphosphate hydrolases"/>
    <property type="match status" value="1"/>
</dbReference>
<dbReference type="GO" id="GO:0051537">
    <property type="term" value="F:2 iron, 2 sulfur cluster binding"/>
    <property type="evidence" value="ECO:0007669"/>
    <property type="project" value="InterPro"/>
</dbReference>
<dbReference type="InterPro" id="IPR002078">
    <property type="entry name" value="Sigma_54_int"/>
</dbReference>
<dbReference type="PROSITE" id="PS00675">
    <property type="entry name" value="SIGMA54_INTERACT_1"/>
    <property type="match status" value="1"/>
</dbReference>
<dbReference type="InterPro" id="IPR012675">
    <property type="entry name" value="Beta-grasp_dom_sf"/>
</dbReference>
<dbReference type="eggNOG" id="COG3829">
    <property type="taxonomic scope" value="Bacteria"/>
</dbReference>
<dbReference type="GO" id="GO:0005524">
    <property type="term" value="F:ATP binding"/>
    <property type="evidence" value="ECO:0007669"/>
    <property type="project" value="UniProtKB-KW"/>
</dbReference>
<evidence type="ECO:0000313" key="9">
    <source>
        <dbReference type="EMBL" id="CBE68918.1"/>
    </source>
</evidence>
<dbReference type="Pfam" id="PF25601">
    <property type="entry name" value="AAA_lid_14"/>
    <property type="match status" value="1"/>
</dbReference>
<dbReference type="PROSITE" id="PS50045">
    <property type="entry name" value="SIGMA54_INTERACT_4"/>
    <property type="match status" value="1"/>
</dbReference>
<dbReference type="CDD" id="cd00207">
    <property type="entry name" value="fer2"/>
    <property type="match status" value="1"/>
</dbReference>
<dbReference type="GO" id="GO:0006355">
    <property type="term" value="P:regulation of DNA-templated transcription"/>
    <property type="evidence" value="ECO:0007669"/>
    <property type="project" value="InterPro"/>
</dbReference>
<gene>
    <name evidence="9" type="ORF">DAMO_1868</name>
</gene>
<dbReference type="InterPro" id="IPR058031">
    <property type="entry name" value="AAA_lid_NorR"/>
</dbReference>
<dbReference type="KEGG" id="mox:DAMO_1868"/>
<dbReference type="InterPro" id="IPR000014">
    <property type="entry name" value="PAS"/>
</dbReference>
<evidence type="ECO:0000256" key="2">
    <source>
        <dbReference type="ARBA" id="ARBA00022840"/>
    </source>
</evidence>
<dbReference type="Proteomes" id="UP000006898">
    <property type="component" value="Chromosome"/>
</dbReference>
<feature type="region of interest" description="Disordered" evidence="6">
    <location>
        <begin position="1"/>
        <end position="23"/>
    </location>
</feature>
<sequence length="578" mass="62365">MSPPMPSGVPAGRQGTPQESTRMTRMRKVRFEPLGITIECDDTESVLQVALRQGLRLVDYRCADGECGGCKARLRSGQAHLVAPPDHVLSASEQAQGHVLLCRTHVQSDLVIELLAGSLLAPPLPDVPPARAAEALLGPLTAAAELLSDGLLVLDPQGQVLLCNRAAAHLLQLDPARPSVAAIPELAEVGRTLLTRAPSSPQEVKVYCGRSGRLLTAWGLALRHGSQVVAAAVLFPTARLEPPVPRKPKAIVVGAKYTFADLVGQSAAFRNATKIGLIAAGNTLSVLITGESGTGKEMLAHAIHASSPRAPKPFIAVNCGAIPRELIESELFGYEDGTFTGARKGGRSGRFEEAQGGTLFLDEVSECSPSTQVALLRVLEQQELTRLGSGQPVPLDVRIIAATNKDLLKEVAKGLFREDLYYRLNVISIHLPPLRERREDIPLLAASFLADVAAALHCPDLRFTEEALRALALTPYPWPGNVRELRNVLQQVGVLLPRPEIRWDDFPEAIRTLRGEASERPEPGGWLAQTERQLICQIVQQCAGNLSQAAAQLGISRSTLYRKLEQFGLKRQTQIDSV</sequence>
<dbReference type="Pfam" id="PF02954">
    <property type="entry name" value="HTH_8"/>
    <property type="match status" value="1"/>
</dbReference>
<dbReference type="SUPFAM" id="SSF46689">
    <property type="entry name" value="Homeodomain-like"/>
    <property type="match status" value="1"/>
</dbReference>
<name>D5MGN7_METO1</name>
<dbReference type="FunFam" id="3.40.50.300:FF:000006">
    <property type="entry name" value="DNA-binding transcriptional regulator NtrC"/>
    <property type="match status" value="1"/>
</dbReference>
<dbReference type="Gene3D" id="1.10.10.60">
    <property type="entry name" value="Homeodomain-like"/>
    <property type="match status" value="1"/>
</dbReference>
<dbReference type="InterPro" id="IPR009057">
    <property type="entry name" value="Homeodomain-like_sf"/>
</dbReference>
<dbReference type="PROSITE" id="PS00197">
    <property type="entry name" value="2FE2S_FER_1"/>
    <property type="match status" value="1"/>
</dbReference>
<dbReference type="EMBL" id="FP565575">
    <property type="protein sequence ID" value="CBE68918.1"/>
    <property type="molecule type" value="Genomic_DNA"/>
</dbReference>
<evidence type="ECO:0000259" key="7">
    <source>
        <dbReference type="PROSITE" id="PS50045"/>
    </source>
</evidence>
<evidence type="ECO:0000256" key="6">
    <source>
        <dbReference type="SAM" id="MobiDB-lite"/>
    </source>
</evidence>
<evidence type="ECO:0000259" key="8">
    <source>
        <dbReference type="PROSITE" id="PS51085"/>
    </source>
</evidence>
<dbReference type="Pfam" id="PF00158">
    <property type="entry name" value="Sigma54_activat"/>
    <property type="match status" value="1"/>
</dbReference>
<keyword evidence="1" id="KW-0547">Nucleotide-binding</keyword>
<dbReference type="PATRIC" id="fig|671143.5.peg.1651"/>
<dbReference type="STRING" id="671143.DAMO_1868"/>
<dbReference type="Pfam" id="PF13188">
    <property type="entry name" value="PAS_8"/>
    <property type="match status" value="1"/>
</dbReference>
<keyword evidence="3" id="KW-0805">Transcription regulation</keyword>
<dbReference type="InterPro" id="IPR025944">
    <property type="entry name" value="Sigma_54_int_dom_CS"/>
</dbReference>
<dbReference type="CDD" id="cd00130">
    <property type="entry name" value="PAS"/>
    <property type="match status" value="1"/>
</dbReference>
<evidence type="ECO:0000256" key="4">
    <source>
        <dbReference type="ARBA" id="ARBA00023125"/>
    </source>
</evidence>
<proteinExistence type="predicted"/>
<dbReference type="InterPro" id="IPR001041">
    <property type="entry name" value="2Fe-2S_ferredoxin-type"/>
</dbReference>
<dbReference type="Pfam" id="PF00111">
    <property type="entry name" value="Fer2"/>
    <property type="match status" value="1"/>
</dbReference>
<dbReference type="InterPro" id="IPR025943">
    <property type="entry name" value="Sigma_54_int_dom_ATP-bd_2"/>
</dbReference>
<keyword evidence="2" id="KW-0067">ATP-binding</keyword>
<organism evidence="9 10">
    <name type="scientific">Methylomirabilis oxygeniifera</name>
    <dbReference type="NCBI Taxonomy" id="671143"/>
    <lineage>
        <taxon>Bacteria</taxon>
        <taxon>Candidatus Methylomirabilota</taxon>
        <taxon>Candidatus Methylomirabilia</taxon>
        <taxon>Candidatus Methylomirabilales</taxon>
        <taxon>Candidatus Methylomirabilaceae</taxon>
        <taxon>Candidatus Methylomirabilis</taxon>
    </lineage>
</organism>
<evidence type="ECO:0000256" key="3">
    <source>
        <dbReference type="ARBA" id="ARBA00023015"/>
    </source>
</evidence>
<accession>D5MGN7</accession>